<name>A0A151N779_ALLMI</name>
<keyword evidence="2" id="KW-1185">Reference proteome</keyword>
<protein>
    <submittedName>
        <fullName evidence="1">Uncharacterized protein</fullName>
    </submittedName>
</protein>
<dbReference type="Proteomes" id="UP000050525">
    <property type="component" value="Unassembled WGS sequence"/>
</dbReference>
<dbReference type="EMBL" id="AKHW03003885">
    <property type="protein sequence ID" value="KYO32682.1"/>
    <property type="molecule type" value="Genomic_DNA"/>
</dbReference>
<accession>A0A151N779</accession>
<comment type="caution">
    <text evidence="1">The sequence shown here is derived from an EMBL/GenBank/DDBJ whole genome shotgun (WGS) entry which is preliminary data.</text>
</comment>
<evidence type="ECO:0000313" key="1">
    <source>
        <dbReference type="EMBL" id="KYO32682.1"/>
    </source>
</evidence>
<proteinExistence type="predicted"/>
<dbReference type="AlphaFoldDB" id="A0A151N779"/>
<evidence type="ECO:0000313" key="2">
    <source>
        <dbReference type="Proteomes" id="UP000050525"/>
    </source>
</evidence>
<sequence length="212" mass="24281">MKSVSHDGVDIHYAVHDSSLEVHLDRFHTSPERAKLANMTSERDHLHTSGLMTAELEGLFDMAMERLSKELADIKDYASMTVQWGTGEMTFRQELEDYLITVPPTNSGTHHLTKPTTVLGYLKCLCHHPEKLNDGKLLEIQDTLKGLQGLRDEWKSSLELAQRQFRHEPVWGFMSLGMWHYQVEVPSGEIYKERLYAQPKPLSIGHLVTVKE</sequence>
<reference evidence="1 2" key="1">
    <citation type="journal article" date="2012" name="Genome Biol.">
        <title>Sequencing three crocodilian genomes to illuminate the evolution of archosaurs and amniotes.</title>
        <authorList>
            <person name="St John J.A."/>
            <person name="Braun E.L."/>
            <person name="Isberg S.R."/>
            <person name="Miles L.G."/>
            <person name="Chong A.Y."/>
            <person name="Gongora J."/>
            <person name="Dalzell P."/>
            <person name="Moran C."/>
            <person name="Bed'hom B."/>
            <person name="Abzhanov A."/>
            <person name="Burgess S.C."/>
            <person name="Cooksey A.M."/>
            <person name="Castoe T.A."/>
            <person name="Crawford N.G."/>
            <person name="Densmore L.D."/>
            <person name="Drew J.C."/>
            <person name="Edwards S.V."/>
            <person name="Faircloth B.C."/>
            <person name="Fujita M.K."/>
            <person name="Greenwold M.J."/>
            <person name="Hoffmann F.G."/>
            <person name="Howard J.M."/>
            <person name="Iguchi T."/>
            <person name="Janes D.E."/>
            <person name="Khan S.Y."/>
            <person name="Kohno S."/>
            <person name="de Koning A.J."/>
            <person name="Lance S.L."/>
            <person name="McCarthy F.M."/>
            <person name="McCormack J.E."/>
            <person name="Merchant M.E."/>
            <person name="Peterson D.G."/>
            <person name="Pollock D.D."/>
            <person name="Pourmand N."/>
            <person name="Raney B.J."/>
            <person name="Roessler K.A."/>
            <person name="Sanford J.R."/>
            <person name="Sawyer R.H."/>
            <person name="Schmidt C.J."/>
            <person name="Triplett E.W."/>
            <person name="Tuberville T.D."/>
            <person name="Venegas-Anaya M."/>
            <person name="Howard J.T."/>
            <person name="Jarvis E.D."/>
            <person name="Guillette L.J.Jr."/>
            <person name="Glenn T.C."/>
            <person name="Green R.E."/>
            <person name="Ray D.A."/>
        </authorList>
    </citation>
    <scope>NUCLEOTIDE SEQUENCE [LARGE SCALE GENOMIC DNA]</scope>
    <source>
        <strain evidence="1">KSC_2009_1</strain>
    </source>
</reference>
<organism evidence="1 2">
    <name type="scientific">Alligator mississippiensis</name>
    <name type="common">American alligator</name>
    <dbReference type="NCBI Taxonomy" id="8496"/>
    <lineage>
        <taxon>Eukaryota</taxon>
        <taxon>Metazoa</taxon>
        <taxon>Chordata</taxon>
        <taxon>Craniata</taxon>
        <taxon>Vertebrata</taxon>
        <taxon>Euteleostomi</taxon>
        <taxon>Archelosauria</taxon>
        <taxon>Archosauria</taxon>
        <taxon>Crocodylia</taxon>
        <taxon>Alligatoridae</taxon>
        <taxon>Alligatorinae</taxon>
        <taxon>Alligator</taxon>
    </lineage>
</organism>
<gene>
    <name evidence="1" type="ORF">Y1Q_0024454</name>
</gene>